<dbReference type="InterPro" id="IPR000953">
    <property type="entry name" value="Chromo/chromo_shadow_dom"/>
</dbReference>
<dbReference type="PROSITE" id="PS50013">
    <property type="entry name" value="CHROMO_2"/>
    <property type="match status" value="3"/>
</dbReference>
<dbReference type="InterPro" id="IPR017984">
    <property type="entry name" value="Chromo_dom_subgr"/>
</dbReference>
<feature type="compositionally biased region" description="Basic and acidic residues" evidence="3">
    <location>
        <begin position="43"/>
        <end position="57"/>
    </location>
</feature>
<dbReference type="Pfam" id="PF00385">
    <property type="entry name" value="Chromo"/>
    <property type="match status" value="3"/>
</dbReference>
<dbReference type="PANTHER" id="PTHR22812">
    <property type="entry name" value="CHROMOBOX PROTEIN"/>
    <property type="match status" value="1"/>
</dbReference>
<keyword evidence="6" id="KW-1185">Reference proteome</keyword>
<dbReference type="CDD" id="cd00024">
    <property type="entry name" value="CD_CSD"/>
    <property type="match status" value="3"/>
</dbReference>
<accession>A0A8I6TGF0</accession>
<feature type="region of interest" description="Disordered" evidence="3">
    <location>
        <begin position="1"/>
        <end position="62"/>
    </location>
</feature>
<dbReference type="InterPro" id="IPR016197">
    <property type="entry name" value="Chromo-like_dom_sf"/>
</dbReference>
<evidence type="ECO:0000313" key="5">
    <source>
        <dbReference type="EnsemblMetazoa" id="XP_014255481.1"/>
    </source>
</evidence>
<dbReference type="SMART" id="SM00298">
    <property type="entry name" value="CHROMO"/>
    <property type="match status" value="3"/>
</dbReference>
<dbReference type="SUPFAM" id="SSF54160">
    <property type="entry name" value="Chromo domain-like"/>
    <property type="match status" value="3"/>
</dbReference>
<organism evidence="5 6">
    <name type="scientific">Cimex lectularius</name>
    <name type="common">Bed bug</name>
    <name type="synonym">Acanthia lectularia</name>
    <dbReference type="NCBI Taxonomy" id="79782"/>
    <lineage>
        <taxon>Eukaryota</taxon>
        <taxon>Metazoa</taxon>
        <taxon>Ecdysozoa</taxon>
        <taxon>Arthropoda</taxon>
        <taxon>Hexapoda</taxon>
        <taxon>Insecta</taxon>
        <taxon>Pterygota</taxon>
        <taxon>Neoptera</taxon>
        <taxon>Paraneoptera</taxon>
        <taxon>Hemiptera</taxon>
        <taxon>Heteroptera</taxon>
        <taxon>Panheteroptera</taxon>
        <taxon>Cimicomorpha</taxon>
        <taxon>Cimicidae</taxon>
        <taxon>Cimex</taxon>
    </lineage>
</organism>
<dbReference type="GO" id="GO:0005634">
    <property type="term" value="C:nucleus"/>
    <property type="evidence" value="ECO:0007669"/>
    <property type="project" value="UniProtKB-SubCell"/>
</dbReference>
<dbReference type="InterPro" id="IPR051219">
    <property type="entry name" value="Heterochromatin_chromo-domain"/>
</dbReference>
<dbReference type="InterPro" id="IPR023779">
    <property type="entry name" value="Chromodomain_CS"/>
</dbReference>
<name>A0A8I6TGF0_CIMLE</name>
<dbReference type="RefSeq" id="XP_014255481.1">
    <property type="nucleotide sequence ID" value="XM_014399995.2"/>
</dbReference>
<dbReference type="InterPro" id="IPR023780">
    <property type="entry name" value="Chromo_domain"/>
</dbReference>
<dbReference type="Proteomes" id="UP000494040">
    <property type="component" value="Unassembled WGS sequence"/>
</dbReference>
<evidence type="ECO:0000256" key="1">
    <source>
        <dbReference type="ARBA" id="ARBA00004123"/>
    </source>
</evidence>
<feature type="domain" description="Chromo" evidence="4">
    <location>
        <begin position="189"/>
        <end position="240"/>
    </location>
</feature>
<evidence type="ECO:0000256" key="3">
    <source>
        <dbReference type="SAM" id="MobiDB-lite"/>
    </source>
</evidence>
<protein>
    <recommendedName>
        <fullName evidence="4">Chromo domain-containing protein</fullName>
    </recommendedName>
</protein>
<comment type="subcellular location">
    <subcellularLocation>
        <location evidence="1">Nucleus</location>
    </subcellularLocation>
</comment>
<dbReference type="KEGG" id="clec:106670022"/>
<feature type="domain" description="Chromo" evidence="4">
    <location>
        <begin position="124"/>
        <end position="182"/>
    </location>
</feature>
<keyword evidence="2" id="KW-0539">Nucleus</keyword>
<evidence type="ECO:0000259" key="4">
    <source>
        <dbReference type="PROSITE" id="PS50013"/>
    </source>
</evidence>
<sequence length="275" mass="32391">MKIAKNSEVKTTAMRTPARRASSIKKTKEKNNFNKVKNNLNKKGNESKQNQEEKMEYSSDEYEVEKIVGHREKSGKTEYKIRWKGYSPSEDSWEEESNLNCKELINEYLISIKKDSSEKKSEILEVEEITNHRTLNGITQYKIRWKGQSSKHDVWKNESDLNCNELIEKYLSQKNNVQNTESVSEDEEWEIEKIIKMDTLKSGKRKFLVRWKGFTSEDDTWEPEESLKDTEMLENFLAKEEKVSMVLSDTPIQIILVCLLSLFLAWQNFDFWSSS</sequence>
<evidence type="ECO:0000313" key="6">
    <source>
        <dbReference type="Proteomes" id="UP000494040"/>
    </source>
</evidence>
<dbReference type="GeneID" id="106670022"/>
<dbReference type="EnsemblMetazoa" id="XM_014399995.2">
    <property type="protein sequence ID" value="XP_014255481.1"/>
    <property type="gene ID" value="LOC106670022"/>
</dbReference>
<dbReference type="Gene3D" id="2.40.50.40">
    <property type="match status" value="3"/>
</dbReference>
<reference evidence="5" key="1">
    <citation type="submission" date="2022-01" db="UniProtKB">
        <authorList>
            <consortium name="EnsemblMetazoa"/>
        </authorList>
    </citation>
    <scope>IDENTIFICATION</scope>
</reference>
<dbReference type="AlphaFoldDB" id="A0A8I6TGF0"/>
<dbReference type="OMA" id="NTWELDE"/>
<dbReference type="PROSITE" id="PS00598">
    <property type="entry name" value="CHROMO_1"/>
    <property type="match status" value="2"/>
</dbReference>
<dbReference type="GO" id="GO:0005694">
    <property type="term" value="C:chromosome"/>
    <property type="evidence" value="ECO:0007669"/>
    <property type="project" value="UniProtKB-ARBA"/>
</dbReference>
<dbReference type="PRINTS" id="PR00504">
    <property type="entry name" value="CHROMODOMAIN"/>
</dbReference>
<proteinExistence type="predicted"/>
<feature type="domain" description="Chromo" evidence="4">
    <location>
        <begin position="62"/>
        <end position="120"/>
    </location>
</feature>
<feature type="compositionally biased region" description="Low complexity" evidence="3">
    <location>
        <begin position="33"/>
        <end position="42"/>
    </location>
</feature>
<dbReference type="OrthoDB" id="6629664at2759"/>
<evidence type="ECO:0000256" key="2">
    <source>
        <dbReference type="ARBA" id="ARBA00023242"/>
    </source>
</evidence>